<dbReference type="RefSeq" id="WP_377249915.1">
    <property type="nucleotide sequence ID" value="NZ_JBHLUH010000013.1"/>
</dbReference>
<organism evidence="2 3">
    <name type="scientific">Phytohabitans kaempferiae</name>
    <dbReference type="NCBI Taxonomy" id="1620943"/>
    <lineage>
        <taxon>Bacteria</taxon>
        <taxon>Bacillati</taxon>
        <taxon>Actinomycetota</taxon>
        <taxon>Actinomycetes</taxon>
        <taxon>Micromonosporales</taxon>
        <taxon>Micromonosporaceae</taxon>
    </lineage>
</organism>
<feature type="compositionally biased region" description="Polar residues" evidence="1">
    <location>
        <begin position="19"/>
        <end position="42"/>
    </location>
</feature>
<evidence type="ECO:0000313" key="3">
    <source>
        <dbReference type="Proteomes" id="UP001589867"/>
    </source>
</evidence>
<proteinExistence type="predicted"/>
<feature type="region of interest" description="Disordered" evidence="1">
    <location>
        <begin position="1"/>
        <end position="53"/>
    </location>
</feature>
<dbReference type="EMBL" id="JBHLUH010000013">
    <property type="protein sequence ID" value="MFC0528407.1"/>
    <property type="molecule type" value="Genomic_DNA"/>
</dbReference>
<name>A0ABV6M1I6_9ACTN</name>
<protein>
    <submittedName>
        <fullName evidence="2">Uncharacterized protein</fullName>
    </submittedName>
</protein>
<reference evidence="2 3" key="1">
    <citation type="submission" date="2024-09" db="EMBL/GenBank/DDBJ databases">
        <authorList>
            <person name="Sun Q."/>
            <person name="Mori K."/>
        </authorList>
    </citation>
    <scope>NUCLEOTIDE SEQUENCE [LARGE SCALE GENOMIC DNA]</scope>
    <source>
        <strain evidence="2 3">TBRC 3947</strain>
    </source>
</reference>
<sequence>MTDPLEPEEVTGQGKGVSSDPNGKGVSSTTQGKGVSSTTQGKGVSVPPADDDE</sequence>
<gene>
    <name evidence="2" type="ORF">ACFFIA_12120</name>
</gene>
<comment type="caution">
    <text evidence="2">The sequence shown here is derived from an EMBL/GenBank/DDBJ whole genome shotgun (WGS) entry which is preliminary data.</text>
</comment>
<dbReference type="Proteomes" id="UP001589867">
    <property type="component" value="Unassembled WGS sequence"/>
</dbReference>
<evidence type="ECO:0000313" key="2">
    <source>
        <dbReference type="EMBL" id="MFC0528407.1"/>
    </source>
</evidence>
<accession>A0ABV6M1I6</accession>
<keyword evidence="3" id="KW-1185">Reference proteome</keyword>
<evidence type="ECO:0000256" key="1">
    <source>
        <dbReference type="SAM" id="MobiDB-lite"/>
    </source>
</evidence>